<evidence type="ECO:0000313" key="8">
    <source>
        <dbReference type="EMBL" id="TZF90802.1"/>
    </source>
</evidence>
<feature type="transmembrane region" description="Helical" evidence="6">
    <location>
        <begin position="154"/>
        <end position="172"/>
    </location>
</feature>
<name>A0A5D8Z9L1_9GAMM</name>
<dbReference type="EMBL" id="VTRV01000026">
    <property type="protein sequence ID" value="TZF90802.1"/>
    <property type="molecule type" value="Genomic_DNA"/>
</dbReference>
<dbReference type="InterPro" id="IPR019108">
    <property type="entry name" value="Caa3_assmbl_CtaG-rel"/>
</dbReference>
<reference evidence="8 9" key="1">
    <citation type="submission" date="2019-08" db="EMBL/GenBank/DDBJ databases">
        <title>Draft genome sequence of Lysobacter sp. UKS-15.</title>
        <authorList>
            <person name="Im W.-T."/>
        </authorList>
    </citation>
    <scope>NUCLEOTIDE SEQUENCE [LARGE SCALE GENOMIC DNA]</scope>
    <source>
        <strain evidence="8 9">UKS-15</strain>
    </source>
</reference>
<evidence type="ECO:0000256" key="6">
    <source>
        <dbReference type="SAM" id="Phobius"/>
    </source>
</evidence>
<evidence type="ECO:0000256" key="4">
    <source>
        <dbReference type="ARBA" id="ARBA00022989"/>
    </source>
</evidence>
<keyword evidence="3 6" id="KW-0812">Transmembrane</keyword>
<evidence type="ECO:0000256" key="3">
    <source>
        <dbReference type="ARBA" id="ARBA00022692"/>
    </source>
</evidence>
<dbReference type="OrthoDB" id="9808789at2"/>
<dbReference type="RefSeq" id="WP_149352054.1">
    <property type="nucleotide sequence ID" value="NZ_VTRV01000026.1"/>
</dbReference>
<keyword evidence="5 6" id="KW-0472">Membrane</keyword>
<evidence type="ECO:0000256" key="1">
    <source>
        <dbReference type="ARBA" id="ARBA00004651"/>
    </source>
</evidence>
<dbReference type="AlphaFoldDB" id="A0A5D8Z9L1"/>
<accession>A0A5D8Z9L1</accession>
<keyword evidence="2" id="KW-1003">Cell membrane</keyword>
<dbReference type="Pfam" id="PF09678">
    <property type="entry name" value="Caa3_CtaG"/>
    <property type="match status" value="1"/>
</dbReference>
<feature type="transmembrane region" description="Helical" evidence="6">
    <location>
        <begin position="216"/>
        <end position="237"/>
    </location>
</feature>
<feature type="chain" id="PRO_5023053512" evidence="7">
    <location>
        <begin position="24"/>
        <end position="298"/>
    </location>
</feature>
<feature type="transmembrane region" description="Helical" evidence="6">
    <location>
        <begin position="184"/>
        <end position="204"/>
    </location>
</feature>
<comment type="caution">
    <text evidence="8">The sequence shown here is derived from an EMBL/GenBank/DDBJ whole genome shotgun (WGS) entry which is preliminary data.</text>
</comment>
<protein>
    <submittedName>
        <fullName evidence="8">Cytochrome c oxidase assembly protein</fullName>
    </submittedName>
</protein>
<proteinExistence type="predicted"/>
<feature type="transmembrane region" description="Helical" evidence="6">
    <location>
        <begin position="39"/>
        <end position="59"/>
    </location>
</feature>
<feature type="transmembrane region" description="Helical" evidence="6">
    <location>
        <begin position="101"/>
        <end position="128"/>
    </location>
</feature>
<comment type="subcellular location">
    <subcellularLocation>
        <location evidence="1">Cell membrane</location>
        <topology evidence="1">Multi-pass membrane protein</topology>
    </subcellularLocation>
</comment>
<feature type="transmembrane region" description="Helical" evidence="6">
    <location>
        <begin position="71"/>
        <end position="89"/>
    </location>
</feature>
<organism evidence="8 9">
    <name type="scientific">Cognatilysobacter lacus</name>
    <dbReference type="NCBI Taxonomy" id="1643323"/>
    <lineage>
        <taxon>Bacteria</taxon>
        <taxon>Pseudomonadati</taxon>
        <taxon>Pseudomonadota</taxon>
        <taxon>Gammaproteobacteria</taxon>
        <taxon>Lysobacterales</taxon>
        <taxon>Lysobacteraceae</taxon>
        <taxon>Cognatilysobacter</taxon>
    </lineage>
</organism>
<gene>
    <name evidence="8" type="ORF">FW784_03895</name>
</gene>
<evidence type="ECO:0000256" key="2">
    <source>
        <dbReference type="ARBA" id="ARBA00022475"/>
    </source>
</evidence>
<evidence type="ECO:0000256" key="7">
    <source>
        <dbReference type="SAM" id="SignalP"/>
    </source>
</evidence>
<feature type="transmembrane region" description="Helical" evidence="6">
    <location>
        <begin position="257"/>
        <end position="278"/>
    </location>
</feature>
<dbReference type="GO" id="GO:0005886">
    <property type="term" value="C:plasma membrane"/>
    <property type="evidence" value="ECO:0007669"/>
    <property type="project" value="UniProtKB-SubCell"/>
</dbReference>
<keyword evidence="7" id="KW-0732">Signal</keyword>
<evidence type="ECO:0000313" key="9">
    <source>
        <dbReference type="Proteomes" id="UP000323164"/>
    </source>
</evidence>
<evidence type="ECO:0000256" key="5">
    <source>
        <dbReference type="ARBA" id="ARBA00023136"/>
    </source>
</evidence>
<keyword evidence="4 6" id="KW-1133">Transmembrane helix</keyword>
<keyword evidence="9" id="KW-1185">Reference proteome</keyword>
<feature type="signal peptide" evidence="7">
    <location>
        <begin position="1"/>
        <end position="23"/>
    </location>
</feature>
<dbReference type="Proteomes" id="UP000323164">
    <property type="component" value="Unassembled WGS sequence"/>
</dbReference>
<sequence>MPRVAARALSAALPALAVGVASAHGADVGGGGWSVDPYIAPAMLVSLLLQCIGLARMGAAARSRIAPPRRALAYALAQATLVIALFSPLDARADDSFAWHMAQHLLLMLVAAPLFAMSNMHHVAMFALPMTGRRGIGRITGALPGGRRGGTSRAAPWLAALAFTVGLWAWHAPALYEAALEHRAVHTAEHLVFLVTSGFFWRTVATSGDRRLSPAAAIVLVSLVGLQGGLMAALITLAPRPLYAHYAATAGVGDQQIAGLLMWVPASFIYLASTVLALRRMMSTTSRPDVTTVRRAFR</sequence>